<dbReference type="Proteomes" id="UP000308652">
    <property type="component" value="Unassembled WGS sequence"/>
</dbReference>
<protein>
    <submittedName>
        <fullName evidence="2">Uncharacterized protein</fullName>
    </submittedName>
</protein>
<dbReference type="OrthoDB" id="2422840at2759"/>
<reference evidence="2 3" key="1">
    <citation type="journal article" date="2019" name="Nat. Ecol. Evol.">
        <title>Megaphylogeny resolves global patterns of mushroom evolution.</title>
        <authorList>
            <person name="Varga T."/>
            <person name="Krizsan K."/>
            <person name="Foldi C."/>
            <person name="Dima B."/>
            <person name="Sanchez-Garcia M."/>
            <person name="Sanchez-Ramirez S."/>
            <person name="Szollosi G.J."/>
            <person name="Szarkandi J.G."/>
            <person name="Papp V."/>
            <person name="Albert L."/>
            <person name="Andreopoulos W."/>
            <person name="Angelini C."/>
            <person name="Antonin V."/>
            <person name="Barry K.W."/>
            <person name="Bougher N.L."/>
            <person name="Buchanan P."/>
            <person name="Buyck B."/>
            <person name="Bense V."/>
            <person name="Catcheside P."/>
            <person name="Chovatia M."/>
            <person name="Cooper J."/>
            <person name="Damon W."/>
            <person name="Desjardin D."/>
            <person name="Finy P."/>
            <person name="Geml J."/>
            <person name="Haridas S."/>
            <person name="Hughes K."/>
            <person name="Justo A."/>
            <person name="Karasinski D."/>
            <person name="Kautmanova I."/>
            <person name="Kiss B."/>
            <person name="Kocsube S."/>
            <person name="Kotiranta H."/>
            <person name="LaButti K.M."/>
            <person name="Lechner B.E."/>
            <person name="Liimatainen K."/>
            <person name="Lipzen A."/>
            <person name="Lukacs Z."/>
            <person name="Mihaltcheva S."/>
            <person name="Morgado L.N."/>
            <person name="Niskanen T."/>
            <person name="Noordeloos M.E."/>
            <person name="Ohm R.A."/>
            <person name="Ortiz-Santana B."/>
            <person name="Ovrebo C."/>
            <person name="Racz N."/>
            <person name="Riley R."/>
            <person name="Savchenko A."/>
            <person name="Shiryaev A."/>
            <person name="Soop K."/>
            <person name="Spirin V."/>
            <person name="Szebenyi C."/>
            <person name="Tomsovsky M."/>
            <person name="Tulloss R.E."/>
            <person name="Uehling J."/>
            <person name="Grigoriev I.V."/>
            <person name="Vagvolgyi C."/>
            <person name="Papp T."/>
            <person name="Martin F.M."/>
            <person name="Miettinen O."/>
            <person name="Hibbett D.S."/>
            <person name="Nagy L.G."/>
        </authorList>
    </citation>
    <scope>NUCLEOTIDE SEQUENCE [LARGE SCALE GENOMIC DNA]</scope>
    <source>
        <strain evidence="2 3">CBS 166.37</strain>
    </source>
</reference>
<accession>A0A5C3LNF3</accession>
<gene>
    <name evidence="2" type="ORF">BDQ12DRAFT_738560</name>
</gene>
<dbReference type="AlphaFoldDB" id="A0A5C3LNF3"/>
<keyword evidence="3" id="KW-1185">Reference proteome</keyword>
<dbReference type="EMBL" id="ML213641">
    <property type="protein sequence ID" value="TFK33803.1"/>
    <property type="molecule type" value="Genomic_DNA"/>
</dbReference>
<name>A0A5C3LNF3_9AGAR</name>
<feature type="compositionally biased region" description="Low complexity" evidence="1">
    <location>
        <begin position="11"/>
        <end position="24"/>
    </location>
</feature>
<proteinExistence type="predicted"/>
<sequence length="80" mass="8879">MCIVEGWETIPSSSPSPLTTLTSSQEKGQLDELFQSSSPNTEPLNMKIEESKDNVKMPQSRRIGGTAGRREHILNGKRHV</sequence>
<feature type="region of interest" description="Disordered" evidence="1">
    <location>
        <begin position="1"/>
        <end position="25"/>
    </location>
</feature>
<evidence type="ECO:0000256" key="1">
    <source>
        <dbReference type="SAM" id="MobiDB-lite"/>
    </source>
</evidence>
<organism evidence="2 3">
    <name type="scientific">Crucibulum laeve</name>
    <dbReference type="NCBI Taxonomy" id="68775"/>
    <lineage>
        <taxon>Eukaryota</taxon>
        <taxon>Fungi</taxon>
        <taxon>Dikarya</taxon>
        <taxon>Basidiomycota</taxon>
        <taxon>Agaricomycotina</taxon>
        <taxon>Agaricomycetes</taxon>
        <taxon>Agaricomycetidae</taxon>
        <taxon>Agaricales</taxon>
        <taxon>Agaricineae</taxon>
        <taxon>Nidulariaceae</taxon>
        <taxon>Crucibulum</taxon>
    </lineage>
</organism>
<dbReference type="STRING" id="68775.A0A5C3LNF3"/>
<evidence type="ECO:0000313" key="3">
    <source>
        <dbReference type="Proteomes" id="UP000308652"/>
    </source>
</evidence>
<evidence type="ECO:0000313" key="2">
    <source>
        <dbReference type="EMBL" id="TFK33803.1"/>
    </source>
</evidence>